<evidence type="ECO:0000313" key="6">
    <source>
        <dbReference type="EMBL" id="KAK4031963.1"/>
    </source>
</evidence>
<dbReference type="Gene3D" id="3.40.50.300">
    <property type="entry name" value="P-loop containing nucleotide triphosphate hydrolases"/>
    <property type="match status" value="1"/>
</dbReference>
<dbReference type="PANTHER" id="PTHR24198:SF165">
    <property type="entry name" value="ANKYRIN REPEAT-CONTAINING PROTEIN-RELATED"/>
    <property type="match status" value="1"/>
</dbReference>
<protein>
    <submittedName>
        <fullName evidence="6">Ankyrin-2</fullName>
    </submittedName>
</protein>
<feature type="region of interest" description="Disordered" evidence="4">
    <location>
        <begin position="1774"/>
        <end position="1793"/>
    </location>
</feature>
<feature type="repeat" description="ANK" evidence="3">
    <location>
        <begin position="1990"/>
        <end position="2027"/>
    </location>
</feature>
<sequence length="2152" mass="237373">MDYEPEVDMDVEVVGSDEDVAIIGRDDVSNYNPDNILPEPPAVITKIRQWLEPTPYRHEGGEHRRHLASHAEGTGQWLTATENYKKWHAGSDHGLLWIKGIPGSGKSVFAATLADALAREGHPVLFFFFRQIIDANHEPVHLLRDWLDQILEYSPPLQRDLKVYIDDERSDLNRKLESLGIDDLWKHLKTALAHMPRVYLVADALDEMDKGNDEFLKALARLGLWKPREVKVLITSRPVNTVEAPLREFPVLRIRLEERLVDVDIATYVQHSLESSTISPEDRTLIKVAVPGRANGLFLYAKLAMDAFLEPNSDVRQVLKTLPTDLNAMYTDLLREHAQRSGVPSDIQRLLLCWVTHATRPLRLIEIAEMLSVTYNTAGRQHDLKSAKGLVRVACGPLLEIHLDETVSVVHHSLTEFLLGSTRSVADVTDESSQSFPILMPGPTHEQLALSCIRYLQSSRCLDRFSNVEKTEQDDSPYWRDSASPRKRHNALRLKFPFAEYACKNWPVHTAKSASAGLAASTALLSALDGFLAQGQRLDAWLDIEWRPSGTKDVTPCHIAARYGLTQYLQHLLSRGGAAVVNCVDSWGQTPLFSAAEKGHGAAVNVLIDAGAHPDPDNAVGLKPLHEAAANNHASVVTVLLAAGVDPLTPKTRENPGRRCGNAPITRGHTPLMYACQAGHVAAVEAFLPYLKDVDTVQRALYWATKAAKANVVKRLIQHPGVDVNAQVRGDTALLNACTQNDVESMEALLMAGADATALCRGVGDEFGGIGTRVIYLGGSDSDDGLISPLEAFCSSGNLRRFRSTNSELETDGLKHGLELLLRAGADIYRRDSNLRTPLHHAAGRPALLRLLLLAGADPNAESSDGSTLLHTQLHGEEGWDLVKLLAEEGKANINKRRHNDGKTPLLVFVDSWDLSVCLRFIEEFRPDCTIADNDGNTPLHKAASLSHRELRDEVIDALLAAGARIDQRNRKGEMPIHHAEELSVVELLVSRRADLEAQDSDGATPLMRRLRSSRYKKPNDMARLLGMGAKLDTRDFRGRTLVHEALSRMSGSEFSAREDLENFQHLIGLGLDPKQVDYAGNTALHELAQRSSTYGTDIRIPVFEDLVRRGVDPDAVNYTGQTVLHILSGMQLSQRLCEQALFDVALAVCKNRIDAPDHEGIRPIHVAAKVSTRAVLRLMDAGADISAPTYEGHTPLHLAAWARESNTVGVLLTAVNTTAKYRHASRGIIDAVDNAGCTPLYYACLSGRPETVALLLKAGAEVRPWSEKLLEACSGFEHEDGLCLRSSNMPDTPRSFSDLNYANFTYLSTRLDEILHMLVDHGLDLSARDWYGRSHLHAAMGKLHGSTLDYTVRCLLKLRAETADNEPKPPAPLPARAPPSALFPRRWAEIRREAATRAFHEIDIISLAKESHQQQESLILQLLARREFDLVEAACKPGGCDPCLPNHNGWTILHALVAIGHASLLARIATQDDVKRIDGVEWRREQENPGQGRSNDHPSPGSILPLVLAACKREVPNMDVLRILVEKMNAAVDAGHLEHKYQSETASFEYEAGDAPLHVLAKGERWWQVHEALPYLLLRKPDLEVRDHEGETPLHKALDNTQYKMGPFHKEAARLLVAAGADVNAVTNDGKTCLAVASNDVELTRLLIAYGAKVTVSAVFAAIDNQHVSILEALLSAGGDNIDSNMLREKPKKKKRSRPAGEFDFLSSPLLYMNQPEDEQHALYRAATQSLNSMQGDEEKNKARKRITDMVRVLLAHGADPFDTFRVWKPVASNNDETEGQEEENDEPSESEFERLTVIHQVLLENGIIGPFLELPTLDLEHHNSSGQTLLLAACGHYSTFCSTVESSSGQEENQPERPLLIDVLLQRGADTSARDNSGRNALHHAFCSALAASDHFSRQTLEAFEKPLRSLLTSNPSLIKHADNSGKTPLHYALASLRRGFMRQSQGESESESQSEGEGESKSQNTGEKIITLLLSTGADPTALDTSSGDSALHFLVRAFNHNPACPGLFRRFLGSGLDVNARNSKGETPVFGLLEGLRFGNEAIIARHWLGIWPTPEDDAWKVLGDAGADFKARDNRGRNLLHLAAEKEVWVAVYKRLVGMGLDPMELDEGQRNSLDVAAACGNEGVLGLFEKEGEENRKVAEEENEDL</sequence>
<name>A0AAN6SLQ4_9PEZI</name>
<dbReference type="InterPro" id="IPR027417">
    <property type="entry name" value="P-loop_NTPase"/>
</dbReference>
<evidence type="ECO:0000256" key="4">
    <source>
        <dbReference type="SAM" id="MobiDB-lite"/>
    </source>
</evidence>
<dbReference type="InterPro" id="IPR002110">
    <property type="entry name" value="Ankyrin_rpt"/>
</dbReference>
<dbReference type="Pfam" id="PF12796">
    <property type="entry name" value="Ank_2"/>
    <property type="match status" value="4"/>
</dbReference>
<keyword evidence="7" id="KW-1185">Reference proteome</keyword>
<accession>A0AAN6SLQ4</accession>
<dbReference type="Proteomes" id="UP001303115">
    <property type="component" value="Unassembled WGS sequence"/>
</dbReference>
<reference evidence="7" key="1">
    <citation type="journal article" date="2023" name="Mol. Phylogenet. Evol.">
        <title>Genome-scale phylogeny and comparative genomics of the fungal order Sordariales.</title>
        <authorList>
            <person name="Hensen N."/>
            <person name="Bonometti L."/>
            <person name="Westerberg I."/>
            <person name="Brannstrom I.O."/>
            <person name="Guillou S."/>
            <person name="Cros-Aarteil S."/>
            <person name="Calhoun S."/>
            <person name="Haridas S."/>
            <person name="Kuo A."/>
            <person name="Mondo S."/>
            <person name="Pangilinan J."/>
            <person name="Riley R."/>
            <person name="LaButti K."/>
            <person name="Andreopoulos B."/>
            <person name="Lipzen A."/>
            <person name="Chen C."/>
            <person name="Yan M."/>
            <person name="Daum C."/>
            <person name="Ng V."/>
            <person name="Clum A."/>
            <person name="Steindorff A."/>
            <person name="Ohm R.A."/>
            <person name="Martin F."/>
            <person name="Silar P."/>
            <person name="Natvig D.O."/>
            <person name="Lalanne C."/>
            <person name="Gautier V."/>
            <person name="Ament-Velasquez S.L."/>
            <person name="Kruys A."/>
            <person name="Hutchinson M.I."/>
            <person name="Powell A.J."/>
            <person name="Barry K."/>
            <person name="Miller A.N."/>
            <person name="Grigoriev I.V."/>
            <person name="Debuchy R."/>
            <person name="Gladieux P."/>
            <person name="Hiltunen Thoren M."/>
            <person name="Johannesson H."/>
        </authorList>
    </citation>
    <scope>NUCLEOTIDE SEQUENCE [LARGE SCALE GENOMIC DNA]</scope>
    <source>
        <strain evidence="7">CBS 284.82</strain>
    </source>
</reference>
<organism evidence="6 7">
    <name type="scientific">Parachaetomium inaequale</name>
    <dbReference type="NCBI Taxonomy" id="2588326"/>
    <lineage>
        <taxon>Eukaryota</taxon>
        <taxon>Fungi</taxon>
        <taxon>Dikarya</taxon>
        <taxon>Ascomycota</taxon>
        <taxon>Pezizomycotina</taxon>
        <taxon>Sordariomycetes</taxon>
        <taxon>Sordariomycetidae</taxon>
        <taxon>Sordariales</taxon>
        <taxon>Chaetomiaceae</taxon>
        <taxon>Parachaetomium</taxon>
    </lineage>
</organism>
<dbReference type="Gene3D" id="1.25.40.20">
    <property type="entry name" value="Ankyrin repeat-containing domain"/>
    <property type="match status" value="7"/>
</dbReference>
<feature type="region of interest" description="Disordered" evidence="4">
    <location>
        <begin position="1943"/>
        <end position="1968"/>
    </location>
</feature>
<feature type="repeat" description="ANK" evidence="3">
    <location>
        <begin position="935"/>
        <end position="971"/>
    </location>
</feature>
<feature type="repeat" description="ANK" evidence="3">
    <location>
        <begin position="1236"/>
        <end position="1268"/>
    </location>
</feature>
<dbReference type="InterPro" id="IPR054471">
    <property type="entry name" value="GPIID_WHD"/>
</dbReference>
<comment type="caution">
    <text evidence="6">The sequence shown here is derived from an EMBL/GenBank/DDBJ whole genome shotgun (WGS) entry which is preliminary data.</text>
</comment>
<dbReference type="PRINTS" id="PR01415">
    <property type="entry name" value="ANKYRIN"/>
</dbReference>
<dbReference type="EMBL" id="MU854670">
    <property type="protein sequence ID" value="KAK4031963.1"/>
    <property type="molecule type" value="Genomic_DNA"/>
</dbReference>
<dbReference type="InterPro" id="IPR036770">
    <property type="entry name" value="Ankyrin_rpt-contain_sf"/>
</dbReference>
<evidence type="ECO:0000256" key="3">
    <source>
        <dbReference type="PROSITE-ProRule" id="PRU00023"/>
    </source>
</evidence>
<dbReference type="PROSITE" id="PS50837">
    <property type="entry name" value="NACHT"/>
    <property type="match status" value="1"/>
</dbReference>
<keyword evidence="2 3" id="KW-0040">ANK repeat</keyword>
<evidence type="ECO:0000256" key="2">
    <source>
        <dbReference type="ARBA" id="ARBA00023043"/>
    </source>
</evidence>
<dbReference type="SUPFAM" id="SSF48403">
    <property type="entry name" value="Ankyrin repeat"/>
    <property type="match status" value="5"/>
</dbReference>
<dbReference type="InterPro" id="IPR056884">
    <property type="entry name" value="NPHP3-like_N"/>
</dbReference>
<proteinExistence type="predicted"/>
<feature type="repeat" description="ANK" evidence="3">
    <location>
        <begin position="620"/>
        <end position="646"/>
    </location>
</feature>
<feature type="repeat" description="ANK" evidence="3">
    <location>
        <begin position="1590"/>
        <end position="1629"/>
    </location>
</feature>
<feature type="domain" description="NACHT" evidence="5">
    <location>
        <begin position="94"/>
        <end position="238"/>
    </location>
</feature>
<dbReference type="InterPro" id="IPR007111">
    <property type="entry name" value="NACHT_NTPase"/>
</dbReference>
<dbReference type="PROSITE" id="PS50088">
    <property type="entry name" value="ANK_REPEAT"/>
    <property type="match status" value="8"/>
</dbReference>
<dbReference type="SUPFAM" id="SSF52540">
    <property type="entry name" value="P-loop containing nucleoside triphosphate hydrolases"/>
    <property type="match status" value="1"/>
</dbReference>
<dbReference type="SMART" id="SM00248">
    <property type="entry name" value="ANK"/>
    <property type="match status" value="30"/>
</dbReference>
<gene>
    <name evidence="6" type="ORF">C8A01DRAFT_20898</name>
</gene>
<feature type="compositionally biased region" description="Acidic residues" evidence="4">
    <location>
        <begin position="1777"/>
        <end position="1792"/>
    </location>
</feature>
<dbReference type="Pfam" id="PF24883">
    <property type="entry name" value="NPHP3_N"/>
    <property type="match status" value="1"/>
</dbReference>
<feature type="repeat" description="ANK" evidence="3">
    <location>
        <begin position="729"/>
        <end position="761"/>
    </location>
</feature>
<feature type="repeat" description="ANK" evidence="3">
    <location>
        <begin position="667"/>
        <end position="699"/>
    </location>
</feature>
<feature type="compositionally biased region" description="Acidic residues" evidence="4">
    <location>
        <begin position="1951"/>
        <end position="1960"/>
    </location>
</feature>
<evidence type="ECO:0000313" key="7">
    <source>
        <dbReference type="Proteomes" id="UP001303115"/>
    </source>
</evidence>
<dbReference type="PANTHER" id="PTHR24198">
    <property type="entry name" value="ANKYRIN REPEAT AND PROTEIN KINASE DOMAIN-CONTAINING PROTEIN"/>
    <property type="match status" value="1"/>
</dbReference>
<keyword evidence="1" id="KW-0677">Repeat</keyword>
<evidence type="ECO:0000256" key="1">
    <source>
        <dbReference type="ARBA" id="ARBA00022737"/>
    </source>
</evidence>
<dbReference type="Pfam" id="PF22939">
    <property type="entry name" value="WHD_GPIID"/>
    <property type="match status" value="1"/>
</dbReference>
<dbReference type="Pfam" id="PF00023">
    <property type="entry name" value="Ank"/>
    <property type="match status" value="2"/>
</dbReference>
<evidence type="ECO:0000259" key="5">
    <source>
        <dbReference type="PROSITE" id="PS50837"/>
    </source>
</evidence>
<dbReference type="PROSITE" id="PS50297">
    <property type="entry name" value="ANK_REP_REGION"/>
    <property type="match status" value="5"/>
</dbReference>
<feature type="repeat" description="ANK" evidence="3">
    <location>
        <begin position="587"/>
        <end position="619"/>
    </location>
</feature>